<dbReference type="AlphaFoldDB" id="A0A927MT04"/>
<dbReference type="Pfam" id="PF17778">
    <property type="entry name" value="WHD_BLACT"/>
    <property type="match status" value="1"/>
</dbReference>
<dbReference type="PANTHER" id="PTHR23131:SF0">
    <property type="entry name" value="ENDORIBONUCLEASE LACTB2"/>
    <property type="match status" value="1"/>
</dbReference>
<feature type="domain" description="Metallo-beta-lactamase" evidence="1">
    <location>
        <begin position="31"/>
        <end position="196"/>
    </location>
</feature>
<accession>A0A927MT04</accession>
<evidence type="ECO:0000313" key="3">
    <source>
        <dbReference type="Proteomes" id="UP000638648"/>
    </source>
</evidence>
<sequence>MSTMPAWTGGQVGARAVCVVAPNPGPMTLDGTNTWVLFASDGPLAVVVDPGPAVEAHLRRVLDVVESRGARVAEAVLTHGHADHSEGARRFAELAGAPVRAVDPAYRVGGDGLRDGDVVAAGDLELKVVLTPGHTADSVSLLLPAERALLTGDTVLGRGTTVVAHPDGALGPYLGSLRLLRAVVVEEDVRLLLPGHGPVLEEPVRVLDEYLAHRAERLEQVRAALRAGARTPWDVVERVYAEVDPVLWPAAEQSVRAQLDYLETEKKPSS</sequence>
<dbReference type="InterPro" id="IPR001279">
    <property type="entry name" value="Metallo-B-lactamas"/>
</dbReference>
<evidence type="ECO:0000259" key="1">
    <source>
        <dbReference type="SMART" id="SM00849"/>
    </source>
</evidence>
<dbReference type="Gene3D" id="3.60.15.10">
    <property type="entry name" value="Ribonuclease Z/Hydroxyacylglutathione hydrolase-like"/>
    <property type="match status" value="1"/>
</dbReference>
<dbReference type="CDD" id="cd16278">
    <property type="entry name" value="metallo-hydrolase-like_MBL-fold"/>
    <property type="match status" value="1"/>
</dbReference>
<dbReference type="InterPro" id="IPR050662">
    <property type="entry name" value="Sec-metab_biosynth-thioest"/>
</dbReference>
<protein>
    <submittedName>
        <fullName evidence="2">Glyoxylase-like metal-dependent hydrolase (Beta-lactamase superfamily II)</fullName>
    </submittedName>
</protein>
<evidence type="ECO:0000313" key="2">
    <source>
        <dbReference type="EMBL" id="MBE1606365.1"/>
    </source>
</evidence>
<dbReference type="Gene3D" id="1.10.10.10">
    <property type="entry name" value="Winged helix-like DNA-binding domain superfamily/Winged helix DNA-binding domain"/>
    <property type="match status" value="1"/>
</dbReference>
<dbReference type="InterPro" id="IPR036866">
    <property type="entry name" value="RibonucZ/Hydroxyglut_hydro"/>
</dbReference>
<dbReference type="PANTHER" id="PTHR23131">
    <property type="entry name" value="ENDORIBONUCLEASE LACTB2"/>
    <property type="match status" value="1"/>
</dbReference>
<dbReference type="RefSeq" id="WP_192750505.1">
    <property type="nucleotide sequence ID" value="NZ_BAABJL010000245.1"/>
</dbReference>
<dbReference type="InterPro" id="IPR036388">
    <property type="entry name" value="WH-like_DNA-bd_sf"/>
</dbReference>
<reference evidence="2" key="1">
    <citation type="submission" date="2020-10" db="EMBL/GenBank/DDBJ databases">
        <title>Sequencing the genomes of 1000 actinobacteria strains.</title>
        <authorList>
            <person name="Klenk H.-P."/>
        </authorList>
    </citation>
    <scope>NUCLEOTIDE SEQUENCE</scope>
    <source>
        <strain evidence="2">DSM 45354</strain>
    </source>
</reference>
<dbReference type="SMART" id="SM00849">
    <property type="entry name" value="Lactamase_B"/>
    <property type="match status" value="1"/>
</dbReference>
<gene>
    <name evidence="2" type="ORF">HEB94_003213</name>
</gene>
<dbReference type="Proteomes" id="UP000638648">
    <property type="component" value="Unassembled WGS sequence"/>
</dbReference>
<dbReference type="GO" id="GO:0016787">
    <property type="term" value="F:hydrolase activity"/>
    <property type="evidence" value="ECO:0007669"/>
    <property type="project" value="UniProtKB-KW"/>
</dbReference>
<name>A0A927MT04_9ACTN</name>
<proteinExistence type="predicted"/>
<organism evidence="2 3">
    <name type="scientific">Actinopolymorpha pittospori</name>
    <dbReference type="NCBI Taxonomy" id="648752"/>
    <lineage>
        <taxon>Bacteria</taxon>
        <taxon>Bacillati</taxon>
        <taxon>Actinomycetota</taxon>
        <taxon>Actinomycetes</taxon>
        <taxon>Propionibacteriales</taxon>
        <taxon>Actinopolymorphaceae</taxon>
        <taxon>Actinopolymorpha</taxon>
    </lineage>
</organism>
<comment type="caution">
    <text evidence="2">The sequence shown here is derived from an EMBL/GenBank/DDBJ whole genome shotgun (WGS) entry which is preliminary data.</text>
</comment>
<dbReference type="SUPFAM" id="SSF56281">
    <property type="entry name" value="Metallo-hydrolase/oxidoreductase"/>
    <property type="match status" value="1"/>
</dbReference>
<dbReference type="InterPro" id="IPR041516">
    <property type="entry name" value="LACTB2_WH"/>
</dbReference>
<keyword evidence="2" id="KW-0378">Hydrolase</keyword>
<keyword evidence="3" id="KW-1185">Reference proteome</keyword>
<dbReference type="Pfam" id="PF00753">
    <property type="entry name" value="Lactamase_B"/>
    <property type="match status" value="1"/>
</dbReference>
<dbReference type="EMBL" id="JADBEM010000001">
    <property type="protein sequence ID" value="MBE1606365.1"/>
    <property type="molecule type" value="Genomic_DNA"/>
</dbReference>